<evidence type="ECO:0008006" key="4">
    <source>
        <dbReference type="Google" id="ProtNLM"/>
    </source>
</evidence>
<dbReference type="EMBL" id="CCJX01000054">
    <property type="protein sequence ID" value="CDT05446.1"/>
    <property type="molecule type" value="Genomic_DNA"/>
</dbReference>
<keyword evidence="3" id="KW-1185">Reference proteome</keyword>
<evidence type="ECO:0000313" key="3">
    <source>
        <dbReference type="Proteomes" id="UP000049077"/>
    </source>
</evidence>
<accession>A0ABM9QNE0</accession>
<name>A0ABM9QNE0_9VIBR</name>
<evidence type="ECO:0000313" key="2">
    <source>
        <dbReference type="EMBL" id="CDT05446.1"/>
    </source>
</evidence>
<gene>
    <name evidence="2" type="ORF">VCR4J5_1470051</name>
</gene>
<proteinExistence type="predicted"/>
<organism evidence="2 3">
    <name type="scientific">Vibrio crassostreae</name>
    <dbReference type="NCBI Taxonomy" id="246167"/>
    <lineage>
        <taxon>Bacteria</taxon>
        <taxon>Pseudomonadati</taxon>
        <taxon>Pseudomonadota</taxon>
        <taxon>Gammaproteobacteria</taxon>
        <taxon>Vibrionales</taxon>
        <taxon>Vibrionaceae</taxon>
        <taxon>Vibrio</taxon>
    </lineage>
</organism>
<dbReference type="Proteomes" id="UP000049077">
    <property type="component" value="Unassembled WGS sequence"/>
</dbReference>
<protein>
    <recommendedName>
        <fullName evidence="4">Integrase-like protein</fullName>
    </recommendedName>
</protein>
<comment type="caution">
    <text evidence="2">The sequence shown here is derived from an EMBL/GenBank/DDBJ whole genome shotgun (WGS) entry which is preliminary data.</text>
</comment>
<sequence length="61" mass="7173">MRVTGKRDAKRLRAEEQIRDSSERDAKGLRAGVTRKAVYNNQSTKEQYDIVRKNIREPVFH</sequence>
<feature type="region of interest" description="Disordered" evidence="1">
    <location>
        <begin position="1"/>
        <end position="28"/>
    </location>
</feature>
<reference evidence="2 3" key="1">
    <citation type="submission" date="2014-06" db="EMBL/GenBank/DDBJ databases">
        <authorList>
            <person name="Le Roux F."/>
        </authorList>
    </citation>
    <scope>NUCLEOTIDE SEQUENCE [LARGE SCALE GENOMIC DNA]</scope>
    <source>
        <strain evidence="2 3">J5-4</strain>
    </source>
</reference>
<evidence type="ECO:0000256" key="1">
    <source>
        <dbReference type="SAM" id="MobiDB-lite"/>
    </source>
</evidence>